<feature type="domain" description="AAA+ ATPase" evidence="1">
    <location>
        <begin position="18"/>
        <end position="186"/>
    </location>
</feature>
<gene>
    <name evidence="2" type="ORF">LCIT_18620</name>
</gene>
<dbReference type="InterPro" id="IPR011704">
    <property type="entry name" value="ATPase_dyneun-rel_AAA"/>
</dbReference>
<evidence type="ECO:0000313" key="3">
    <source>
        <dbReference type="Proteomes" id="UP000323274"/>
    </source>
</evidence>
<dbReference type="Gene3D" id="3.40.50.300">
    <property type="entry name" value="P-loop containing nucleotide triphosphate hydrolases"/>
    <property type="match status" value="1"/>
</dbReference>
<dbReference type="RefSeq" id="WP_149334794.1">
    <property type="nucleotide sequence ID" value="NZ_BJJW01000016.1"/>
</dbReference>
<dbReference type="InterPro" id="IPR003593">
    <property type="entry name" value="AAA+_ATPase"/>
</dbReference>
<evidence type="ECO:0000259" key="1">
    <source>
        <dbReference type="SMART" id="SM00382"/>
    </source>
</evidence>
<dbReference type="AlphaFoldDB" id="A0A5A5U0D2"/>
<protein>
    <submittedName>
        <fullName evidence="2">ATPase</fullName>
    </submittedName>
</protein>
<evidence type="ECO:0000313" key="2">
    <source>
        <dbReference type="EMBL" id="GDZ84620.1"/>
    </source>
</evidence>
<reference evidence="2 3" key="1">
    <citation type="submission" date="2019-04" db="EMBL/GenBank/DDBJ databases">
        <title>A pseudo-fructophilic Leuconostoc citreum strain F192-5 isolated from peel of satsuma mandarin: the first report for isolation and characterization of strain-dependent fructophilic-like characteristics.</title>
        <authorList>
            <person name="Maeno S."/>
            <person name="Tanizawa Y."/>
            <person name="Kajikawa A."/>
            <person name="Kanesaki Y."/>
            <person name="Kubota E."/>
            <person name="Arita M."/>
            <person name="Leon D."/>
            <person name="Endo A."/>
        </authorList>
    </citation>
    <scope>NUCLEOTIDE SEQUENCE [LARGE SCALE GENOMIC DNA]</scope>
    <source>
        <strain evidence="2 3">F192-5</strain>
    </source>
</reference>
<dbReference type="GO" id="GO:0016887">
    <property type="term" value="F:ATP hydrolysis activity"/>
    <property type="evidence" value="ECO:0007669"/>
    <property type="project" value="InterPro"/>
</dbReference>
<dbReference type="Proteomes" id="UP000323274">
    <property type="component" value="Unassembled WGS sequence"/>
</dbReference>
<dbReference type="SUPFAM" id="SSF52540">
    <property type="entry name" value="P-loop containing nucleoside triphosphate hydrolases"/>
    <property type="match status" value="1"/>
</dbReference>
<comment type="caution">
    <text evidence="2">The sequence shown here is derived from an EMBL/GenBank/DDBJ whole genome shotgun (WGS) entry which is preliminary data.</text>
</comment>
<dbReference type="GO" id="GO:0005524">
    <property type="term" value="F:ATP binding"/>
    <property type="evidence" value="ECO:0007669"/>
    <property type="project" value="InterPro"/>
</dbReference>
<dbReference type="EMBL" id="BJJW01000016">
    <property type="protein sequence ID" value="GDZ84620.1"/>
    <property type="molecule type" value="Genomic_DNA"/>
</dbReference>
<dbReference type="Pfam" id="PF07728">
    <property type="entry name" value="AAA_5"/>
    <property type="match status" value="1"/>
</dbReference>
<dbReference type="SMART" id="SM00382">
    <property type="entry name" value="AAA"/>
    <property type="match status" value="1"/>
</dbReference>
<organism evidence="2 3">
    <name type="scientific">Leuconostoc citreum</name>
    <dbReference type="NCBI Taxonomy" id="33964"/>
    <lineage>
        <taxon>Bacteria</taxon>
        <taxon>Bacillati</taxon>
        <taxon>Bacillota</taxon>
        <taxon>Bacilli</taxon>
        <taxon>Lactobacillales</taxon>
        <taxon>Lactobacillaceae</taxon>
        <taxon>Leuconostoc</taxon>
    </lineage>
</organism>
<accession>A0A5A5U0D2</accession>
<dbReference type="InterPro" id="IPR027417">
    <property type="entry name" value="P-loop_NTPase"/>
</dbReference>
<dbReference type="CDD" id="cd00009">
    <property type="entry name" value="AAA"/>
    <property type="match status" value="1"/>
</dbReference>
<sequence length="385" mass="42883">MALSFQQLLTAVPLIVKGGNVPTIVGEAGIGKSALVQTVAKRLNATLFTTVVSLSEKGDLAIPIPPLTDAAFITTKNYGRLADVQFGYTHTLIQIIQQAEANPEKPIIWFLDEFNRGSQAVQGELMNLVLQRQINDLILPQNVKLVLAENPDDSMTGFEDSEYAVQTSDAAIKDRTTRLVMSVSVTDWLDWAKQEQTQHREHIHPLVRQFISQHATLLYPEVRQIDLNPTPRAWQRVSDNLYELRQLATPMQDQLLFDIVAGDLGHQVATQFVTFVREQTPSLTAADVFETEPVGPQLPKTIRLTFEKLSDIQKLNVMKTLLLTANMTTDSNAGRFSELLGLVSPDGQYALVKQMTSAPILDDLYASDAHYANVLYQQIMDIATR</sequence>
<name>A0A5A5U0D2_LEUCI</name>
<proteinExistence type="predicted"/>